<keyword evidence="4 8" id="KW-1003">Cell membrane</keyword>
<feature type="transmembrane region" description="Helical" evidence="9">
    <location>
        <begin position="119"/>
        <end position="142"/>
    </location>
</feature>
<feature type="transmembrane region" description="Helical" evidence="9">
    <location>
        <begin position="62"/>
        <end position="85"/>
    </location>
</feature>
<dbReference type="OrthoDB" id="9803495at2"/>
<evidence type="ECO:0000256" key="5">
    <source>
        <dbReference type="ARBA" id="ARBA00022692"/>
    </source>
</evidence>
<keyword evidence="6 9" id="KW-1133">Transmembrane helix</keyword>
<feature type="transmembrane region" description="Helical" evidence="9">
    <location>
        <begin position="91"/>
        <end position="107"/>
    </location>
</feature>
<dbReference type="PANTHER" id="PTHR34295:SF4">
    <property type="entry name" value="BIOTIN TRANSPORTER BIOY-RELATED"/>
    <property type="match status" value="1"/>
</dbReference>
<evidence type="ECO:0000313" key="11">
    <source>
        <dbReference type="Proteomes" id="UP000000719"/>
    </source>
</evidence>
<dbReference type="HOGENOM" id="CLU_077931_1_1_9"/>
<dbReference type="STRING" id="373903.Hore_05160"/>
<proteinExistence type="inferred from homology"/>
<dbReference type="GO" id="GO:0015225">
    <property type="term" value="F:biotin transmembrane transporter activity"/>
    <property type="evidence" value="ECO:0007669"/>
    <property type="project" value="UniProtKB-UniRule"/>
</dbReference>
<accession>B8D247</accession>
<evidence type="ECO:0000256" key="1">
    <source>
        <dbReference type="ARBA" id="ARBA00004651"/>
    </source>
</evidence>
<dbReference type="AlphaFoldDB" id="B8D247"/>
<evidence type="ECO:0000313" key="10">
    <source>
        <dbReference type="EMBL" id="ACL69274.1"/>
    </source>
</evidence>
<evidence type="ECO:0000256" key="6">
    <source>
        <dbReference type="ARBA" id="ARBA00022989"/>
    </source>
</evidence>
<protein>
    <recommendedName>
        <fullName evidence="8">Biotin transporter</fullName>
    </recommendedName>
</protein>
<dbReference type="Gene3D" id="1.10.1760.20">
    <property type="match status" value="1"/>
</dbReference>
<gene>
    <name evidence="10" type="ordered locus">Hore_05160</name>
</gene>
<comment type="similarity">
    <text evidence="2 8">Belongs to the BioY family.</text>
</comment>
<feature type="transmembrane region" description="Helical" evidence="9">
    <location>
        <begin position="12"/>
        <end position="29"/>
    </location>
</feature>
<evidence type="ECO:0000256" key="4">
    <source>
        <dbReference type="ARBA" id="ARBA00022475"/>
    </source>
</evidence>
<evidence type="ECO:0000256" key="9">
    <source>
        <dbReference type="SAM" id="Phobius"/>
    </source>
</evidence>
<dbReference type="RefSeq" id="WP_012635462.1">
    <property type="nucleotide sequence ID" value="NC_011899.1"/>
</dbReference>
<feature type="transmembrane region" description="Helical" evidence="9">
    <location>
        <begin position="35"/>
        <end position="55"/>
    </location>
</feature>
<dbReference type="Pfam" id="PF02632">
    <property type="entry name" value="BioY"/>
    <property type="match status" value="1"/>
</dbReference>
<dbReference type="InterPro" id="IPR003784">
    <property type="entry name" value="BioY"/>
</dbReference>
<keyword evidence="5 9" id="KW-0812">Transmembrane</keyword>
<evidence type="ECO:0000256" key="7">
    <source>
        <dbReference type="ARBA" id="ARBA00023136"/>
    </source>
</evidence>
<feature type="transmembrane region" description="Helical" evidence="9">
    <location>
        <begin position="162"/>
        <end position="180"/>
    </location>
</feature>
<dbReference type="PANTHER" id="PTHR34295">
    <property type="entry name" value="BIOTIN TRANSPORTER BIOY"/>
    <property type="match status" value="1"/>
</dbReference>
<dbReference type="eggNOG" id="COG1268">
    <property type="taxonomic scope" value="Bacteria"/>
</dbReference>
<name>B8D247_HALOH</name>
<sequence>MSGYKLSIHDLTRIAFFAALTGILAYISFPLPFSPVPVSGQTLGVMLAGLLLGSYRGFLSQIAYILLGVIGLPVFAGGSSGIGSLFGPSGGYIWGFLFGAYIIGRLFESFNNSNYIVKFFFLVTGGIVVVYLFGITQLIIVTKMSLTEAIVSGMLPFLPGDLFKIFIVTLISQKGLISAFRTNR</sequence>
<comment type="subcellular location">
    <subcellularLocation>
        <location evidence="1 8">Cell membrane</location>
        <topology evidence="1 8">Multi-pass membrane protein</topology>
    </subcellularLocation>
</comment>
<dbReference type="KEGG" id="hor:Hore_05160"/>
<evidence type="ECO:0000256" key="8">
    <source>
        <dbReference type="PIRNR" id="PIRNR016661"/>
    </source>
</evidence>
<keyword evidence="3 8" id="KW-0813">Transport</keyword>
<dbReference type="Proteomes" id="UP000000719">
    <property type="component" value="Chromosome"/>
</dbReference>
<evidence type="ECO:0000256" key="2">
    <source>
        <dbReference type="ARBA" id="ARBA00010692"/>
    </source>
</evidence>
<reference evidence="10 11" key="1">
    <citation type="journal article" date="2009" name="PLoS ONE">
        <title>Genome analysis of the anaerobic thermohalophilic bacterium Halothermothrix orenii.</title>
        <authorList>
            <person name="Mavromatis K."/>
            <person name="Ivanova N."/>
            <person name="Anderson I."/>
            <person name="Lykidis A."/>
            <person name="Hooper S.D."/>
            <person name="Sun H."/>
            <person name="Kunin V."/>
            <person name="Lapidus A."/>
            <person name="Hugenholtz P."/>
            <person name="Patel B."/>
            <person name="Kyrpides N.C."/>
        </authorList>
    </citation>
    <scope>NUCLEOTIDE SEQUENCE [LARGE SCALE GENOMIC DNA]</scope>
    <source>
        <strain evidence="11">H 168 / OCM 544 / DSM 9562</strain>
    </source>
</reference>
<dbReference type="PIRSF" id="PIRSF016661">
    <property type="entry name" value="BioY"/>
    <property type="match status" value="1"/>
</dbReference>
<dbReference type="EMBL" id="CP001098">
    <property type="protein sequence ID" value="ACL69274.1"/>
    <property type="molecule type" value="Genomic_DNA"/>
</dbReference>
<dbReference type="GO" id="GO:0005886">
    <property type="term" value="C:plasma membrane"/>
    <property type="evidence" value="ECO:0007669"/>
    <property type="project" value="UniProtKB-SubCell"/>
</dbReference>
<organism evidence="10 11">
    <name type="scientific">Halothermothrix orenii (strain H 168 / OCM 544 / DSM 9562)</name>
    <dbReference type="NCBI Taxonomy" id="373903"/>
    <lineage>
        <taxon>Bacteria</taxon>
        <taxon>Bacillati</taxon>
        <taxon>Bacillota</taxon>
        <taxon>Clostridia</taxon>
        <taxon>Halanaerobiales</taxon>
        <taxon>Halothermotrichaceae</taxon>
        <taxon>Halothermothrix</taxon>
    </lineage>
</organism>
<evidence type="ECO:0000256" key="3">
    <source>
        <dbReference type="ARBA" id="ARBA00022448"/>
    </source>
</evidence>
<keyword evidence="7 8" id="KW-0472">Membrane</keyword>
<keyword evidence="11" id="KW-1185">Reference proteome</keyword>